<dbReference type="Pfam" id="PF01053">
    <property type="entry name" value="Cys_Met_Meta_PP"/>
    <property type="match status" value="1"/>
</dbReference>
<keyword evidence="5" id="KW-1185">Reference proteome</keyword>
<dbReference type="Proteomes" id="UP001465976">
    <property type="component" value="Unassembled WGS sequence"/>
</dbReference>
<reference evidence="4 5" key="1">
    <citation type="submission" date="2024-02" db="EMBL/GenBank/DDBJ databases">
        <title>A draft genome for the cacao thread blight pathogen Marasmius crinis-equi.</title>
        <authorList>
            <person name="Cohen S.P."/>
            <person name="Baruah I.K."/>
            <person name="Amoako-Attah I."/>
            <person name="Bukari Y."/>
            <person name="Meinhardt L.W."/>
            <person name="Bailey B.A."/>
        </authorList>
    </citation>
    <scope>NUCLEOTIDE SEQUENCE [LARGE SCALE GENOMIC DNA]</scope>
    <source>
        <strain evidence="4 5">GH-76</strain>
    </source>
</reference>
<keyword evidence="2 3" id="KW-0663">Pyridoxal phosphate</keyword>
<sequence>MAAGQYGEAGPVLYLRLLTCIIAQLMNDRTYMGMVMGSLESWLLLRSLRTLHLRVPRQSETATALAKWLQTIVEETSAGKTFDSVPPGVVSQVYHTSLQEPDARGFDPKSQMEGGYNATFAILLSDVTHAKHLPGQAKLFISATSLGGIESLIEYRARADPTADPRLVRLSIGVEDIEELKDDLRQAFQKVAQINAKL</sequence>
<comment type="caution">
    <text evidence="4">The sequence shown here is derived from an EMBL/GenBank/DDBJ whole genome shotgun (WGS) entry which is preliminary data.</text>
</comment>
<dbReference type="PANTHER" id="PTHR11808:SF35">
    <property type="entry name" value="CYSTATHIONINE GAMMA-SYNTHASE (AFU_ORTHOLOGUE AFUA_7G01590)"/>
    <property type="match status" value="1"/>
</dbReference>
<protein>
    <recommendedName>
        <fullName evidence="6">Cystathionine gamma-synthase</fullName>
    </recommendedName>
</protein>
<gene>
    <name evidence="4" type="ORF">V5O48_000101</name>
</gene>
<proteinExistence type="inferred from homology"/>
<dbReference type="SUPFAM" id="SSF53383">
    <property type="entry name" value="PLP-dependent transferases"/>
    <property type="match status" value="1"/>
</dbReference>
<dbReference type="EMBL" id="JBAHYK010000001">
    <property type="protein sequence ID" value="KAL0582043.1"/>
    <property type="molecule type" value="Genomic_DNA"/>
</dbReference>
<evidence type="ECO:0000313" key="5">
    <source>
        <dbReference type="Proteomes" id="UP001465976"/>
    </source>
</evidence>
<name>A0ABR3G2J7_9AGAR</name>
<evidence type="ECO:0000313" key="4">
    <source>
        <dbReference type="EMBL" id="KAL0582043.1"/>
    </source>
</evidence>
<dbReference type="Gene3D" id="3.90.1150.10">
    <property type="entry name" value="Aspartate Aminotransferase, domain 1"/>
    <property type="match status" value="1"/>
</dbReference>
<evidence type="ECO:0000256" key="1">
    <source>
        <dbReference type="ARBA" id="ARBA00001933"/>
    </source>
</evidence>
<evidence type="ECO:0000256" key="3">
    <source>
        <dbReference type="RuleBase" id="RU362118"/>
    </source>
</evidence>
<dbReference type="InterPro" id="IPR015424">
    <property type="entry name" value="PyrdxlP-dep_Trfase"/>
</dbReference>
<evidence type="ECO:0000256" key="2">
    <source>
        <dbReference type="ARBA" id="ARBA00022898"/>
    </source>
</evidence>
<evidence type="ECO:0008006" key="6">
    <source>
        <dbReference type="Google" id="ProtNLM"/>
    </source>
</evidence>
<organism evidence="4 5">
    <name type="scientific">Marasmius crinis-equi</name>
    <dbReference type="NCBI Taxonomy" id="585013"/>
    <lineage>
        <taxon>Eukaryota</taxon>
        <taxon>Fungi</taxon>
        <taxon>Dikarya</taxon>
        <taxon>Basidiomycota</taxon>
        <taxon>Agaricomycotina</taxon>
        <taxon>Agaricomycetes</taxon>
        <taxon>Agaricomycetidae</taxon>
        <taxon>Agaricales</taxon>
        <taxon>Marasmiineae</taxon>
        <taxon>Marasmiaceae</taxon>
        <taxon>Marasmius</taxon>
    </lineage>
</organism>
<accession>A0ABR3G2J7</accession>
<dbReference type="InterPro" id="IPR015422">
    <property type="entry name" value="PyrdxlP-dep_Trfase_small"/>
</dbReference>
<comment type="cofactor">
    <cofactor evidence="1 3">
        <name>pyridoxal 5'-phosphate</name>
        <dbReference type="ChEBI" id="CHEBI:597326"/>
    </cofactor>
</comment>
<comment type="similarity">
    <text evidence="3">Belongs to the trans-sulfuration enzymes family.</text>
</comment>
<dbReference type="InterPro" id="IPR000277">
    <property type="entry name" value="Cys/Met-Metab_PyrdxlP-dep_enz"/>
</dbReference>
<dbReference type="PANTHER" id="PTHR11808">
    <property type="entry name" value="TRANS-SULFURATION ENZYME FAMILY MEMBER"/>
    <property type="match status" value="1"/>
</dbReference>